<dbReference type="AlphaFoldDB" id="A0A1E3P889"/>
<feature type="compositionally biased region" description="Acidic residues" evidence="1">
    <location>
        <begin position="38"/>
        <end position="55"/>
    </location>
</feature>
<proteinExistence type="predicted"/>
<evidence type="ECO:0000256" key="1">
    <source>
        <dbReference type="SAM" id="MobiDB-lite"/>
    </source>
</evidence>
<evidence type="ECO:0000313" key="2">
    <source>
        <dbReference type="EMBL" id="ODQ61520.1"/>
    </source>
</evidence>
<evidence type="ECO:0000313" key="3">
    <source>
        <dbReference type="Proteomes" id="UP000094112"/>
    </source>
</evidence>
<feature type="compositionally biased region" description="Basic and acidic residues" evidence="1">
    <location>
        <begin position="8"/>
        <end position="18"/>
    </location>
</feature>
<dbReference type="RefSeq" id="XP_019040727.1">
    <property type="nucleotide sequence ID" value="XM_019185572.1"/>
</dbReference>
<organism evidence="2 3">
    <name type="scientific">Wickerhamomyces anomalus (strain ATCC 58044 / CBS 1984 / NCYC 433 / NRRL Y-366-8)</name>
    <name type="common">Yeast</name>
    <name type="synonym">Hansenula anomala</name>
    <dbReference type="NCBI Taxonomy" id="683960"/>
    <lineage>
        <taxon>Eukaryota</taxon>
        <taxon>Fungi</taxon>
        <taxon>Dikarya</taxon>
        <taxon>Ascomycota</taxon>
        <taxon>Saccharomycotina</taxon>
        <taxon>Saccharomycetes</taxon>
        <taxon>Phaffomycetales</taxon>
        <taxon>Wickerhamomycetaceae</taxon>
        <taxon>Wickerhamomyces</taxon>
    </lineage>
</organism>
<dbReference type="Proteomes" id="UP000094112">
    <property type="component" value="Unassembled WGS sequence"/>
</dbReference>
<name>A0A1E3P889_WICAA</name>
<dbReference type="EMBL" id="KV454209">
    <property type="protein sequence ID" value="ODQ61520.1"/>
    <property type="molecule type" value="Genomic_DNA"/>
</dbReference>
<feature type="compositionally biased region" description="Polar residues" evidence="1">
    <location>
        <begin position="28"/>
        <end position="37"/>
    </location>
</feature>
<reference evidence="2 3" key="1">
    <citation type="journal article" date="2016" name="Proc. Natl. Acad. Sci. U.S.A.">
        <title>Comparative genomics of biotechnologically important yeasts.</title>
        <authorList>
            <person name="Riley R."/>
            <person name="Haridas S."/>
            <person name="Wolfe K.H."/>
            <person name="Lopes M.R."/>
            <person name="Hittinger C.T."/>
            <person name="Goeker M."/>
            <person name="Salamov A.A."/>
            <person name="Wisecaver J.H."/>
            <person name="Long T.M."/>
            <person name="Calvey C.H."/>
            <person name="Aerts A.L."/>
            <person name="Barry K.W."/>
            <person name="Choi C."/>
            <person name="Clum A."/>
            <person name="Coughlan A.Y."/>
            <person name="Deshpande S."/>
            <person name="Douglass A.P."/>
            <person name="Hanson S.J."/>
            <person name="Klenk H.-P."/>
            <person name="LaButti K.M."/>
            <person name="Lapidus A."/>
            <person name="Lindquist E.A."/>
            <person name="Lipzen A.M."/>
            <person name="Meier-Kolthoff J.P."/>
            <person name="Ohm R.A."/>
            <person name="Otillar R.P."/>
            <person name="Pangilinan J.L."/>
            <person name="Peng Y."/>
            <person name="Rokas A."/>
            <person name="Rosa C.A."/>
            <person name="Scheuner C."/>
            <person name="Sibirny A.A."/>
            <person name="Slot J.C."/>
            <person name="Stielow J.B."/>
            <person name="Sun H."/>
            <person name="Kurtzman C.P."/>
            <person name="Blackwell M."/>
            <person name="Grigoriev I.V."/>
            <person name="Jeffries T.W."/>
        </authorList>
    </citation>
    <scope>NUCLEOTIDE SEQUENCE [LARGE SCALE GENOMIC DNA]</scope>
    <source>
        <strain evidence="3">ATCC 58044 / CBS 1984 / NCYC 433 / NRRL Y-366-8</strain>
    </source>
</reference>
<accession>A0A1E3P889</accession>
<protein>
    <submittedName>
        <fullName evidence="2">Uncharacterized protein</fullName>
    </submittedName>
</protein>
<dbReference type="GeneID" id="30202818"/>
<feature type="region of interest" description="Disordered" evidence="1">
    <location>
        <begin position="1"/>
        <end position="55"/>
    </location>
</feature>
<keyword evidence="3" id="KW-1185">Reference proteome</keyword>
<sequence length="95" mass="11000">MKRQLRKERKERERREMMARSGDVDQGAISQDNTNFDSLDDEDGETPIGGDEVDDVDINDLRYDIDNPAIEQYVLSGNSNDINVYDENINFEEQI</sequence>
<gene>
    <name evidence="2" type="ORF">WICANDRAFT_83629</name>
</gene>